<gene>
    <name evidence="2" type="ORF">GCM10009654_02600</name>
</gene>
<keyword evidence="3" id="KW-1185">Reference proteome</keyword>
<dbReference type="EMBL" id="BAAAKV010000001">
    <property type="protein sequence ID" value="GAA1150706.1"/>
    <property type="molecule type" value="Genomic_DNA"/>
</dbReference>
<feature type="region of interest" description="Disordered" evidence="1">
    <location>
        <begin position="75"/>
        <end position="106"/>
    </location>
</feature>
<evidence type="ECO:0000256" key="1">
    <source>
        <dbReference type="SAM" id="MobiDB-lite"/>
    </source>
</evidence>
<protein>
    <submittedName>
        <fullName evidence="2">Uncharacterized protein</fullName>
    </submittedName>
</protein>
<name>A0ABN1UGK5_9ACTN</name>
<comment type="caution">
    <text evidence="2">The sequence shown here is derived from an EMBL/GenBank/DDBJ whole genome shotgun (WGS) entry which is preliminary data.</text>
</comment>
<dbReference type="Proteomes" id="UP001501371">
    <property type="component" value="Unassembled WGS sequence"/>
</dbReference>
<evidence type="ECO:0000313" key="3">
    <source>
        <dbReference type="Proteomes" id="UP001501371"/>
    </source>
</evidence>
<proteinExistence type="predicted"/>
<accession>A0ABN1UGK5</accession>
<reference evidence="2 3" key="1">
    <citation type="journal article" date="2019" name="Int. J. Syst. Evol. Microbiol.">
        <title>The Global Catalogue of Microorganisms (GCM) 10K type strain sequencing project: providing services to taxonomists for standard genome sequencing and annotation.</title>
        <authorList>
            <consortium name="The Broad Institute Genomics Platform"/>
            <consortium name="The Broad Institute Genome Sequencing Center for Infectious Disease"/>
            <person name="Wu L."/>
            <person name="Ma J."/>
        </authorList>
    </citation>
    <scope>NUCLEOTIDE SEQUENCE [LARGE SCALE GENOMIC DNA]</scope>
    <source>
        <strain evidence="2 3">JCM 12696</strain>
    </source>
</reference>
<evidence type="ECO:0000313" key="2">
    <source>
        <dbReference type="EMBL" id="GAA1150706.1"/>
    </source>
</evidence>
<sequence>MPPYVPGTGFSDAGGPGRLLSATAGAGIAAFCRMVPIMTTDSAMDVRRSREPDLDRGNWAKRVLLMCGIHRCRAPEAHGAGPTRTVNEKERDVELAAPGNLPGAAT</sequence>
<organism evidence="2 3">
    <name type="scientific">Streptomyces hebeiensis</name>
    <dbReference type="NCBI Taxonomy" id="229486"/>
    <lineage>
        <taxon>Bacteria</taxon>
        <taxon>Bacillati</taxon>
        <taxon>Actinomycetota</taxon>
        <taxon>Actinomycetes</taxon>
        <taxon>Kitasatosporales</taxon>
        <taxon>Streptomycetaceae</taxon>
        <taxon>Streptomyces</taxon>
    </lineage>
</organism>